<dbReference type="InterPro" id="IPR045087">
    <property type="entry name" value="Cu-oxidase_fam"/>
</dbReference>
<gene>
    <name evidence="9" type="ORF">KSP40_PGU016440</name>
</gene>
<sequence length="113" mass="13017">MMNANNSEPHPWHLHGHDFWVLGFGLGKFDPDVDPMSYNLIDPILKNTVAVHPYGWTALQFRADKPGFWAFHCHMEPHFFIGMEAVFEVGADRINKLPSYIMGYSESRLLIKT</sequence>
<evidence type="ECO:0000256" key="3">
    <source>
        <dbReference type="ARBA" id="ARBA00022525"/>
    </source>
</evidence>
<evidence type="ECO:0000313" key="9">
    <source>
        <dbReference type="EMBL" id="KAK8941524.1"/>
    </source>
</evidence>
<keyword evidence="5" id="KW-0677">Repeat</keyword>
<dbReference type="Pfam" id="PF07731">
    <property type="entry name" value="Cu-oxidase_2"/>
    <property type="match status" value="1"/>
</dbReference>
<feature type="domain" description="Plastocyanin-like" evidence="8">
    <location>
        <begin position="3"/>
        <end position="90"/>
    </location>
</feature>
<comment type="similarity">
    <text evidence="2">Belongs to the multicopper oxidase family.</text>
</comment>
<dbReference type="PROSITE" id="PS00079">
    <property type="entry name" value="MULTICOPPER_OXIDASE1"/>
    <property type="match status" value="1"/>
</dbReference>
<dbReference type="PANTHER" id="PTHR11709:SF218">
    <property type="entry name" value="L-ASCORBATE OXIDASE"/>
    <property type="match status" value="1"/>
</dbReference>
<evidence type="ECO:0000256" key="2">
    <source>
        <dbReference type="ARBA" id="ARBA00010609"/>
    </source>
</evidence>
<protein>
    <recommendedName>
        <fullName evidence="8">Plastocyanin-like domain-containing protein</fullName>
    </recommendedName>
</protein>
<keyword evidence="10" id="KW-1185">Reference proteome</keyword>
<name>A0ABR2LH89_9ASPA</name>
<evidence type="ECO:0000256" key="6">
    <source>
        <dbReference type="ARBA" id="ARBA00023002"/>
    </source>
</evidence>
<evidence type="ECO:0000256" key="1">
    <source>
        <dbReference type="ARBA" id="ARBA00004613"/>
    </source>
</evidence>
<evidence type="ECO:0000256" key="4">
    <source>
        <dbReference type="ARBA" id="ARBA00022723"/>
    </source>
</evidence>
<keyword evidence="4" id="KW-0479">Metal-binding</keyword>
<dbReference type="EMBL" id="JBBWWR010000019">
    <property type="protein sequence ID" value="KAK8941524.1"/>
    <property type="molecule type" value="Genomic_DNA"/>
</dbReference>
<dbReference type="InterPro" id="IPR002355">
    <property type="entry name" value="Cu_oxidase_Cu_BS"/>
</dbReference>
<keyword evidence="3" id="KW-0964">Secreted</keyword>
<dbReference type="InterPro" id="IPR011706">
    <property type="entry name" value="Cu-oxidase_C"/>
</dbReference>
<dbReference type="PROSITE" id="PS00080">
    <property type="entry name" value="MULTICOPPER_OXIDASE2"/>
    <property type="match status" value="1"/>
</dbReference>
<reference evidence="9 10" key="1">
    <citation type="journal article" date="2022" name="Nat. Plants">
        <title>Genomes of leafy and leafless Platanthera orchids illuminate the evolution of mycoheterotrophy.</title>
        <authorList>
            <person name="Li M.H."/>
            <person name="Liu K.W."/>
            <person name="Li Z."/>
            <person name="Lu H.C."/>
            <person name="Ye Q.L."/>
            <person name="Zhang D."/>
            <person name="Wang J.Y."/>
            <person name="Li Y.F."/>
            <person name="Zhong Z.M."/>
            <person name="Liu X."/>
            <person name="Yu X."/>
            <person name="Liu D.K."/>
            <person name="Tu X.D."/>
            <person name="Liu B."/>
            <person name="Hao Y."/>
            <person name="Liao X.Y."/>
            <person name="Jiang Y.T."/>
            <person name="Sun W.H."/>
            <person name="Chen J."/>
            <person name="Chen Y.Q."/>
            <person name="Ai Y."/>
            <person name="Zhai J.W."/>
            <person name="Wu S.S."/>
            <person name="Zhou Z."/>
            <person name="Hsiao Y.Y."/>
            <person name="Wu W.L."/>
            <person name="Chen Y.Y."/>
            <person name="Lin Y.F."/>
            <person name="Hsu J.L."/>
            <person name="Li C.Y."/>
            <person name="Wang Z.W."/>
            <person name="Zhao X."/>
            <person name="Zhong W.Y."/>
            <person name="Ma X.K."/>
            <person name="Ma L."/>
            <person name="Huang J."/>
            <person name="Chen G.Z."/>
            <person name="Huang M.Z."/>
            <person name="Huang L."/>
            <person name="Peng D.H."/>
            <person name="Luo Y.B."/>
            <person name="Zou S.Q."/>
            <person name="Chen S.P."/>
            <person name="Lan S."/>
            <person name="Tsai W.C."/>
            <person name="Van de Peer Y."/>
            <person name="Liu Z.J."/>
        </authorList>
    </citation>
    <scope>NUCLEOTIDE SEQUENCE [LARGE SCALE GENOMIC DNA]</scope>
    <source>
        <strain evidence="9">Lor288</strain>
    </source>
</reference>
<comment type="caution">
    <text evidence="9">The sequence shown here is derived from an EMBL/GenBank/DDBJ whole genome shotgun (WGS) entry which is preliminary data.</text>
</comment>
<dbReference type="Gene3D" id="2.60.40.420">
    <property type="entry name" value="Cupredoxins - blue copper proteins"/>
    <property type="match status" value="1"/>
</dbReference>
<dbReference type="PANTHER" id="PTHR11709">
    <property type="entry name" value="MULTI-COPPER OXIDASE"/>
    <property type="match status" value="1"/>
</dbReference>
<dbReference type="SUPFAM" id="SSF49503">
    <property type="entry name" value="Cupredoxins"/>
    <property type="match status" value="1"/>
</dbReference>
<proteinExistence type="inferred from homology"/>
<keyword evidence="6" id="KW-0560">Oxidoreductase</keyword>
<keyword evidence="7" id="KW-0186">Copper</keyword>
<comment type="subcellular location">
    <subcellularLocation>
        <location evidence="1">Secreted</location>
    </subcellularLocation>
</comment>
<accession>A0ABR2LH89</accession>
<dbReference type="InterPro" id="IPR008972">
    <property type="entry name" value="Cupredoxin"/>
</dbReference>
<dbReference type="InterPro" id="IPR033138">
    <property type="entry name" value="Cu_oxidase_CS"/>
</dbReference>
<evidence type="ECO:0000256" key="5">
    <source>
        <dbReference type="ARBA" id="ARBA00022737"/>
    </source>
</evidence>
<dbReference type="Proteomes" id="UP001412067">
    <property type="component" value="Unassembled WGS sequence"/>
</dbReference>
<organism evidence="9 10">
    <name type="scientific">Platanthera guangdongensis</name>
    <dbReference type="NCBI Taxonomy" id="2320717"/>
    <lineage>
        <taxon>Eukaryota</taxon>
        <taxon>Viridiplantae</taxon>
        <taxon>Streptophyta</taxon>
        <taxon>Embryophyta</taxon>
        <taxon>Tracheophyta</taxon>
        <taxon>Spermatophyta</taxon>
        <taxon>Magnoliopsida</taxon>
        <taxon>Liliopsida</taxon>
        <taxon>Asparagales</taxon>
        <taxon>Orchidaceae</taxon>
        <taxon>Orchidoideae</taxon>
        <taxon>Orchideae</taxon>
        <taxon>Orchidinae</taxon>
        <taxon>Platanthera</taxon>
    </lineage>
</organism>
<evidence type="ECO:0000313" key="10">
    <source>
        <dbReference type="Proteomes" id="UP001412067"/>
    </source>
</evidence>
<evidence type="ECO:0000259" key="8">
    <source>
        <dbReference type="Pfam" id="PF07731"/>
    </source>
</evidence>
<evidence type="ECO:0000256" key="7">
    <source>
        <dbReference type="ARBA" id="ARBA00023008"/>
    </source>
</evidence>